<evidence type="ECO:0000256" key="3">
    <source>
        <dbReference type="ARBA" id="ARBA00022553"/>
    </source>
</evidence>
<dbReference type="SUPFAM" id="SSF55874">
    <property type="entry name" value="ATPase domain of HSP90 chaperone/DNA topoisomerase II/histidine kinase"/>
    <property type="match status" value="1"/>
</dbReference>
<evidence type="ECO:0000259" key="5">
    <source>
        <dbReference type="PROSITE" id="PS50109"/>
    </source>
</evidence>
<dbReference type="InterPro" id="IPR036641">
    <property type="entry name" value="HPT_dom_sf"/>
</dbReference>
<dbReference type="InterPro" id="IPR005467">
    <property type="entry name" value="His_kinase_dom"/>
</dbReference>
<dbReference type="Pfam" id="PF00072">
    <property type="entry name" value="Response_reg"/>
    <property type="match status" value="1"/>
</dbReference>
<dbReference type="CDD" id="cd16922">
    <property type="entry name" value="HATPase_EvgS-ArcB-TorS-like"/>
    <property type="match status" value="1"/>
</dbReference>
<dbReference type="EC" id="2.7.13.3" evidence="2"/>
<gene>
    <name evidence="7" type="ORF">KEC16_04975</name>
</gene>
<dbReference type="InterPro" id="IPR004358">
    <property type="entry name" value="Sig_transdc_His_kin-like_C"/>
</dbReference>
<dbReference type="PANTHER" id="PTHR45339">
    <property type="entry name" value="HYBRID SIGNAL TRANSDUCTION HISTIDINE KINASE J"/>
    <property type="match status" value="1"/>
</dbReference>
<dbReference type="Gene3D" id="2.60.40.10">
    <property type="entry name" value="Immunoglobulins"/>
    <property type="match status" value="1"/>
</dbReference>
<dbReference type="CDD" id="cd00082">
    <property type="entry name" value="HisKA"/>
    <property type="match status" value="1"/>
</dbReference>
<protein>
    <recommendedName>
        <fullName evidence="2">histidine kinase</fullName>
        <ecNumber evidence="2">2.7.13.3</ecNumber>
    </recommendedName>
</protein>
<accession>A0ABS5I9H4</accession>
<evidence type="ECO:0000313" key="8">
    <source>
        <dbReference type="Proteomes" id="UP000680714"/>
    </source>
</evidence>
<evidence type="ECO:0000313" key="7">
    <source>
        <dbReference type="EMBL" id="MBR9971062.1"/>
    </source>
</evidence>
<dbReference type="Pfam" id="PF07494">
    <property type="entry name" value="Reg_prop"/>
    <property type="match status" value="3"/>
</dbReference>
<dbReference type="Pfam" id="PF02518">
    <property type="entry name" value="HATPase_c"/>
    <property type="match status" value="1"/>
</dbReference>
<organism evidence="7 8">
    <name type="scientific">Magnetospirillum sulfuroxidans</name>
    <dbReference type="NCBI Taxonomy" id="611300"/>
    <lineage>
        <taxon>Bacteria</taxon>
        <taxon>Pseudomonadati</taxon>
        <taxon>Pseudomonadota</taxon>
        <taxon>Alphaproteobacteria</taxon>
        <taxon>Rhodospirillales</taxon>
        <taxon>Rhodospirillaceae</taxon>
        <taxon>Magnetospirillum</taxon>
    </lineage>
</organism>
<evidence type="ECO:0000259" key="6">
    <source>
        <dbReference type="PROSITE" id="PS50110"/>
    </source>
</evidence>
<dbReference type="SUPFAM" id="SSF47384">
    <property type="entry name" value="Homodimeric domain of signal transducing histidine kinase"/>
    <property type="match status" value="1"/>
</dbReference>
<proteinExistence type="predicted"/>
<dbReference type="InterPro" id="IPR003594">
    <property type="entry name" value="HATPase_dom"/>
</dbReference>
<dbReference type="InterPro" id="IPR015943">
    <property type="entry name" value="WD40/YVTN_repeat-like_dom_sf"/>
</dbReference>
<dbReference type="SUPFAM" id="SSF63829">
    <property type="entry name" value="Calcium-dependent phosphotriesterase"/>
    <property type="match status" value="3"/>
</dbReference>
<keyword evidence="8" id="KW-1185">Reference proteome</keyword>
<dbReference type="SMART" id="SM00387">
    <property type="entry name" value="HATPase_c"/>
    <property type="match status" value="1"/>
</dbReference>
<dbReference type="CDD" id="cd17546">
    <property type="entry name" value="REC_hyHK_CKI1_RcsC-like"/>
    <property type="match status" value="1"/>
</dbReference>
<sequence length="1304" mass="141162">MARPPDTDQGRWADIATPVFNHLTTADGLPYPVALGVVQDRQGFIWAATPGGIARWDGYHMKVFRHDNNIASSLPENIITAAFSAPNGRLWFSSVSGLVASFDPVRQDFTAYRHPGGNFGRPSGLTGDGAGGIWIAGRQGLFRLDKTTGEWTRENALPQGDVSCVLVDRSGRLWVGTSEGLMWRAPNETAFTSIKMPASMKGDATSFMFEDSGGTIWFGSRRGRVGHIDADRRKVNLETALPPSGFRVTAFVEPRPGLLWVGEYGGGIRELNTQSKTVRLFRHDPASSTSLADNAVTGLLVDRSGLVWISSLRGIDRHIAANQRVMTMVPHTQNGLPGDDVRSVTTTKDRRLWLGFRSAGLVLLDPATNSIKTRPDGRWPKDLPAGTVQAIADTADGTLWVGQSTGLRKIDLGSGTIQSYPPLADANVWGLLVEGDGLWAGGYMGLAYIPRNGGPPRLYSSVRKDPKTLSDNSVVVIFRDRAQRLWLGTQRGLNLLENPETGTFRRIFSDPNDPESLPGDSITSITQDRFGRLWLATANGICIFDPEQVGKPRFTRLGAADGLPNGPVLSIIEDSAGMIFAATGDGLAVINPDTLKVRILGPAEGVEVKTFWTGAAAKATDGVLVFGGFGGMVQVHPTSLPKWDFSPPVVVTDVRAGPRSLSSLGEIVVLPEDSGFSVEFAALDFSAPERNRYAYRLDGGDWLSVDSQHRMASYTNLAPGRHHLEILGSNSIGLWAPPLVVNIRVLPAWYQTVWFHLLVFGLFLAAIATALQVRKAYYRRREQELILQVDAKTAEVEAAMQRAVAGEEEARKAKVVAETADQMKSRFLAIIGHEIRTPLNGLLGMLQVLDPRAPDQDCLSTAKQAGEMLRHLVENVLEYGRDGAANQDALLHEVDIAGLVTQIVNLVRNQAETKGLTLITTTPADLPPIIRVNRAKLSRILLNLLGNAIKFTDSGTVSLVATLTDDGEAWLSFQISDTGIGIPAPMRQAIFGEFVQADDSITRKFGGVGLGLAISRRMAEQMGGTLVLVATSEQGSCFQLDVPIKAAAMATAIPAAPKRIGDQGASRQVLVVDDDEINLRVARRLLEHLGHHPHLAKNGMEAVAAAASTAFDVILMDLHMPDMDGLEASRQIRQQERGRADRPRIIAMTADLTDETLAQCLAAGMDSGLAKPVQLEILSDHMMDVVDTDFLDRQVAILGLAEMIHLARTYNRVARQMIAEMGVAAAAGDLARIEALAHRLCSASGPLALVQIRTKAARIESMAKTGTASFLHQQIVQLDADRRVGLRLLARQARLCSSQTGKEI</sequence>
<dbReference type="Pfam" id="PF07495">
    <property type="entry name" value="Y_Y_Y"/>
    <property type="match status" value="1"/>
</dbReference>
<evidence type="ECO:0000256" key="1">
    <source>
        <dbReference type="ARBA" id="ARBA00000085"/>
    </source>
</evidence>
<dbReference type="Gene3D" id="1.10.287.130">
    <property type="match status" value="1"/>
</dbReference>
<dbReference type="Gene3D" id="2.130.10.10">
    <property type="entry name" value="YVTN repeat-like/Quinoprotein amine dehydrogenase"/>
    <property type="match status" value="2"/>
</dbReference>
<feature type="domain" description="Response regulatory" evidence="6">
    <location>
        <begin position="1068"/>
        <end position="1186"/>
    </location>
</feature>
<keyword evidence="3 4" id="KW-0597">Phosphoprotein</keyword>
<dbReference type="RefSeq" id="WP_211546567.1">
    <property type="nucleotide sequence ID" value="NZ_JAGTUF010000002.1"/>
</dbReference>
<reference evidence="7 8" key="1">
    <citation type="submission" date="2021-04" db="EMBL/GenBank/DDBJ databases">
        <title>Magnetospirillum sulfuroxidans sp. nov., a facultative chemolithoautotrophic sulfur-oxidizing alphaproteobacterium isolated from freshwater sediment and proposals for Paramagetospirillum gen. nov., and Magnetospirillaceae fam. nov.</title>
        <authorList>
            <person name="Koziaeva V."/>
            <person name="Geelhoed J.S."/>
            <person name="Sorokin D.Y."/>
            <person name="Grouzdev D.S."/>
        </authorList>
    </citation>
    <scope>NUCLEOTIDE SEQUENCE [LARGE SCALE GENOMIC DNA]</scope>
    <source>
        <strain evidence="7 8">J10</strain>
    </source>
</reference>
<dbReference type="Gene3D" id="3.30.565.10">
    <property type="entry name" value="Histidine kinase-like ATPase, C-terminal domain"/>
    <property type="match status" value="1"/>
</dbReference>
<evidence type="ECO:0000256" key="4">
    <source>
        <dbReference type="PROSITE-ProRule" id="PRU00169"/>
    </source>
</evidence>
<dbReference type="PROSITE" id="PS50109">
    <property type="entry name" value="HIS_KIN"/>
    <property type="match status" value="1"/>
</dbReference>
<dbReference type="InterPro" id="IPR003661">
    <property type="entry name" value="HisK_dim/P_dom"/>
</dbReference>
<dbReference type="PANTHER" id="PTHR45339:SF6">
    <property type="entry name" value="SENSORY HISTIDINE PROTEIN KINASE"/>
    <property type="match status" value="1"/>
</dbReference>
<dbReference type="PROSITE" id="PS50110">
    <property type="entry name" value="RESPONSE_REGULATORY"/>
    <property type="match status" value="1"/>
</dbReference>
<dbReference type="SUPFAM" id="SSF52172">
    <property type="entry name" value="CheY-like"/>
    <property type="match status" value="1"/>
</dbReference>
<dbReference type="PRINTS" id="PR00344">
    <property type="entry name" value="BCTRLSENSOR"/>
</dbReference>
<dbReference type="SUPFAM" id="SSF47226">
    <property type="entry name" value="Histidine-containing phosphotransfer domain, HPT domain"/>
    <property type="match status" value="1"/>
</dbReference>
<dbReference type="InterPro" id="IPR036097">
    <property type="entry name" value="HisK_dim/P_sf"/>
</dbReference>
<dbReference type="InterPro" id="IPR011110">
    <property type="entry name" value="Reg_prop"/>
</dbReference>
<feature type="modified residue" description="4-aspartylphosphate" evidence="4">
    <location>
        <position position="1117"/>
    </location>
</feature>
<dbReference type="InterPro" id="IPR013783">
    <property type="entry name" value="Ig-like_fold"/>
</dbReference>
<dbReference type="Gene3D" id="1.20.120.160">
    <property type="entry name" value="HPT domain"/>
    <property type="match status" value="1"/>
</dbReference>
<dbReference type="SMART" id="SM00388">
    <property type="entry name" value="HisKA"/>
    <property type="match status" value="1"/>
</dbReference>
<comment type="caution">
    <text evidence="7">The sequence shown here is derived from an EMBL/GenBank/DDBJ whole genome shotgun (WGS) entry which is preliminary data.</text>
</comment>
<dbReference type="InterPro" id="IPR011006">
    <property type="entry name" value="CheY-like_superfamily"/>
</dbReference>
<dbReference type="Proteomes" id="UP000680714">
    <property type="component" value="Unassembled WGS sequence"/>
</dbReference>
<name>A0ABS5I9H4_9PROT</name>
<dbReference type="SMART" id="SM00448">
    <property type="entry name" value="REC"/>
    <property type="match status" value="1"/>
</dbReference>
<dbReference type="InterPro" id="IPR036890">
    <property type="entry name" value="HATPase_C_sf"/>
</dbReference>
<dbReference type="InterPro" id="IPR001789">
    <property type="entry name" value="Sig_transdc_resp-reg_receiver"/>
</dbReference>
<dbReference type="Pfam" id="PF00512">
    <property type="entry name" value="HisKA"/>
    <property type="match status" value="1"/>
</dbReference>
<dbReference type="InterPro" id="IPR011123">
    <property type="entry name" value="Y_Y_Y"/>
</dbReference>
<dbReference type="Gene3D" id="3.40.50.2300">
    <property type="match status" value="1"/>
</dbReference>
<dbReference type="EMBL" id="JAGTUF010000002">
    <property type="protein sequence ID" value="MBR9971062.1"/>
    <property type="molecule type" value="Genomic_DNA"/>
</dbReference>
<evidence type="ECO:0000256" key="2">
    <source>
        <dbReference type="ARBA" id="ARBA00012438"/>
    </source>
</evidence>
<comment type="catalytic activity">
    <reaction evidence="1">
        <text>ATP + protein L-histidine = ADP + protein N-phospho-L-histidine.</text>
        <dbReference type="EC" id="2.7.13.3"/>
    </reaction>
</comment>
<feature type="domain" description="Histidine kinase" evidence="5">
    <location>
        <begin position="830"/>
        <end position="1046"/>
    </location>
</feature>